<dbReference type="SUPFAM" id="SSF50022">
    <property type="entry name" value="ISP domain"/>
    <property type="match status" value="1"/>
</dbReference>
<feature type="domain" description="Rieske" evidence="6">
    <location>
        <begin position="39"/>
        <end position="146"/>
    </location>
</feature>
<dbReference type="InterPro" id="IPR017941">
    <property type="entry name" value="Rieske_2Fe-2S"/>
</dbReference>
<evidence type="ECO:0000256" key="4">
    <source>
        <dbReference type="ARBA" id="ARBA00023004"/>
    </source>
</evidence>
<dbReference type="GO" id="GO:0051213">
    <property type="term" value="F:dioxygenase activity"/>
    <property type="evidence" value="ECO:0007669"/>
    <property type="project" value="UniProtKB-KW"/>
</dbReference>
<keyword evidence="4" id="KW-0408">Iron</keyword>
<gene>
    <name evidence="7" type="ORF">DES40_0496</name>
</gene>
<evidence type="ECO:0000259" key="6">
    <source>
        <dbReference type="PROSITE" id="PS51296"/>
    </source>
</evidence>
<dbReference type="Proteomes" id="UP000282211">
    <property type="component" value="Unassembled WGS sequence"/>
</dbReference>
<keyword evidence="5" id="KW-0411">Iron-sulfur</keyword>
<dbReference type="PANTHER" id="PTHR21266:SF59">
    <property type="entry name" value="BLR4922 PROTEIN"/>
    <property type="match status" value="1"/>
</dbReference>
<dbReference type="PROSITE" id="PS51296">
    <property type="entry name" value="RIESKE"/>
    <property type="match status" value="1"/>
</dbReference>
<organism evidence="7 8">
    <name type="scientific">Litorimonas taeanensis</name>
    <dbReference type="NCBI Taxonomy" id="568099"/>
    <lineage>
        <taxon>Bacteria</taxon>
        <taxon>Pseudomonadati</taxon>
        <taxon>Pseudomonadota</taxon>
        <taxon>Alphaproteobacteria</taxon>
        <taxon>Maricaulales</taxon>
        <taxon>Robiginitomaculaceae</taxon>
    </lineage>
</organism>
<dbReference type="Gene3D" id="2.20.25.680">
    <property type="match status" value="1"/>
</dbReference>
<reference evidence="7 8" key="1">
    <citation type="submission" date="2018-10" db="EMBL/GenBank/DDBJ databases">
        <title>Genomic Encyclopedia of Type Strains, Phase IV (KMG-IV): sequencing the most valuable type-strain genomes for metagenomic binning, comparative biology and taxonomic classification.</title>
        <authorList>
            <person name="Goeker M."/>
        </authorList>
    </citation>
    <scope>NUCLEOTIDE SEQUENCE [LARGE SCALE GENOMIC DNA]</scope>
    <source>
        <strain evidence="7 8">DSM 22008</strain>
    </source>
</reference>
<evidence type="ECO:0000313" key="8">
    <source>
        <dbReference type="Proteomes" id="UP000282211"/>
    </source>
</evidence>
<proteinExistence type="predicted"/>
<dbReference type="InterPro" id="IPR050584">
    <property type="entry name" value="Cholesterol_7-desaturase"/>
</dbReference>
<accession>A0A420WJV9</accession>
<keyword evidence="3" id="KW-0560">Oxidoreductase</keyword>
<keyword evidence="2" id="KW-0479">Metal-binding</keyword>
<dbReference type="InterPro" id="IPR021028">
    <property type="entry name" value="Homotrim_ring_OHase_catalytic"/>
</dbReference>
<evidence type="ECO:0000256" key="3">
    <source>
        <dbReference type="ARBA" id="ARBA00023002"/>
    </source>
</evidence>
<dbReference type="SUPFAM" id="SSF55961">
    <property type="entry name" value="Bet v1-like"/>
    <property type="match status" value="1"/>
</dbReference>
<keyword evidence="8" id="KW-1185">Reference proteome</keyword>
<sequence length="393" mass="46172">MNKSMTLEEKAHAKKYDPGRDWSAFPEYEAAKQGLRDYWYPVLWARELEAKKPTGIKVCGEKIMLQRDAEGKPRALHDRCPHRGVRLSQGKQWWPDTVSCPYHGWTFNLKDGELKAVITDGPDSRMCNKAAVKTYPAEERIGLIWVYVGDGEPHPLKDQLPKELVDPPKYAVGGRIEDRGGDWRLYAENGFDEGHAKYLHRTSIWRIMKVMPTWNKIHIEKEGRWLYRVEDERYWEADYPGLGKWTNDRWFKIKPKQRQGKFMGNTGGGKTNAYIKKQNLTGFASISLPGVLRIAYPNFIHYEFYVPIDVDETKYVGVMIQFKTGIKKWLYYLQYLLQIRWMFHGNFSGQDHWMVEETNAPPERLYRPDVSLLEWRKLFKGPHPFHDKIEEDA</sequence>
<dbReference type="InParanoid" id="A0A420WJV9"/>
<dbReference type="PANTHER" id="PTHR21266">
    <property type="entry name" value="IRON-SULFUR DOMAIN CONTAINING PROTEIN"/>
    <property type="match status" value="1"/>
</dbReference>
<dbReference type="GO" id="GO:0046872">
    <property type="term" value="F:metal ion binding"/>
    <property type="evidence" value="ECO:0007669"/>
    <property type="project" value="UniProtKB-KW"/>
</dbReference>
<dbReference type="Gene3D" id="3.90.380.10">
    <property type="entry name" value="Naphthalene 1,2-dioxygenase Alpha Subunit, Chain A, domain 1"/>
    <property type="match status" value="1"/>
</dbReference>
<name>A0A420WJV9_9PROT</name>
<dbReference type="EMBL" id="RBII01000001">
    <property type="protein sequence ID" value="RKQ71185.1"/>
    <property type="molecule type" value="Genomic_DNA"/>
</dbReference>
<protein>
    <submittedName>
        <fullName evidence="7">Phenylpropionate dioxygenase-like ring-hydroxylating dioxygenase large terminal subunit</fullName>
    </submittedName>
</protein>
<dbReference type="InterPro" id="IPR036922">
    <property type="entry name" value="Rieske_2Fe-2S_sf"/>
</dbReference>
<evidence type="ECO:0000256" key="1">
    <source>
        <dbReference type="ARBA" id="ARBA00022714"/>
    </source>
</evidence>
<dbReference type="Pfam" id="PF11723">
    <property type="entry name" value="Aromatic_hydrox"/>
    <property type="match status" value="2"/>
</dbReference>
<comment type="caution">
    <text evidence="7">The sequence shown here is derived from an EMBL/GenBank/DDBJ whole genome shotgun (WGS) entry which is preliminary data.</text>
</comment>
<keyword evidence="1" id="KW-0001">2Fe-2S</keyword>
<keyword evidence="7" id="KW-0223">Dioxygenase</keyword>
<evidence type="ECO:0000313" key="7">
    <source>
        <dbReference type="EMBL" id="RKQ71185.1"/>
    </source>
</evidence>
<dbReference type="AlphaFoldDB" id="A0A420WJV9"/>
<dbReference type="Pfam" id="PF00355">
    <property type="entry name" value="Rieske"/>
    <property type="match status" value="1"/>
</dbReference>
<dbReference type="Gene3D" id="2.20.25.10">
    <property type="match status" value="1"/>
</dbReference>
<evidence type="ECO:0000256" key="5">
    <source>
        <dbReference type="ARBA" id="ARBA00023014"/>
    </source>
</evidence>
<dbReference type="GO" id="GO:0051537">
    <property type="term" value="F:2 iron, 2 sulfur cluster binding"/>
    <property type="evidence" value="ECO:0007669"/>
    <property type="project" value="UniProtKB-KW"/>
</dbReference>
<evidence type="ECO:0000256" key="2">
    <source>
        <dbReference type="ARBA" id="ARBA00022723"/>
    </source>
</evidence>